<keyword evidence="3" id="KW-1185">Reference proteome</keyword>
<dbReference type="Proteomes" id="UP000814176">
    <property type="component" value="Unassembled WGS sequence"/>
</dbReference>
<dbReference type="GeneID" id="71997166"/>
<name>A0ABQ8KBL3_9APHY</name>
<evidence type="ECO:0000256" key="1">
    <source>
        <dbReference type="SAM" id="MobiDB-lite"/>
    </source>
</evidence>
<feature type="region of interest" description="Disordered" evidence="1">
    <location>
        <begin position="205"/>
        <end position="228"/>
    </location>
</feature>
<dbReference type="EMBL" id="JADCUA010000014">
    <property type="protein sequence ID" value="KAH9834822.1"/>
    <property type="molecule type" value="Genomic_DNA"/>
</dbReference>
<sequence>MYEPPSPRARTARALRPPSWYAAPSAHGHTDDAPFDDASGTALHTYLTRLAQPFDDPYEELCRSFNVHKTPVTLLPDRTVPPTICMPVRRDAHMPTHGLVILPSYTAPSPSASSSTPSPTNSSFPGSLRPHALPVNVDLFAQRFTYDLSRLSADDASAMGSTLPVPFYAETGVQCVELPTIALALPHPPSVPLLLFFGLDLPLPPSTPPPSPSSSSTPECSSRRKSGTSGLDTYTGLLATFLLPTHVINEFPSGPAMASALLRAPHAPYRTAAHSDAGSSAGSGSEWDSDADEPAAHDAAVTDAQLRERTAFVGGLWANVLALGPRDGRIVDMVRSAWNVCREAGRMRELEGRARGRQRR</sequence>
<proteinExistence type="predicted"/>
<protein>
    <submittedName>
        <fullName evidence="2">Uncharacterized protein</fullName>
    </submittedName>
</protein>
<feature type="region of interest" description="Disordered" evidence="1">
    <location>
        <begin position="108"/>
        <end position="127"/>
    </location>
</feature>
<feature type="region of interest" description="Disordered" evidence="1">
    <location>
        <begin position="272"/>
        <end position="298"/>
    </location>
</feature>
<accession>A0ABQ8KBL3</accession>
<feature type="region of interest" description="Disordered" evidence="1">
    <location>
        <begin position="1"/>
        <end position="36"/>
    </location>
</feature>
<reference evidence="2 3" key="1">
    <citation type="journal article" date="2021" name="Environ. Microbiol.">
        <title>Gene family expansions and transcriptome signatures uncover fungal adaptations to wood decay.</title>
        <authorList>
            <person name="Hage H."/>
            <person name="Miyauchi S."/>
            <person name="Viragh M."/>
            <person name="Drula E."/>
            <person name="Min B."/>
            <person name="Chaduli D."/>
            <person name="Navarro D."/>
            <person name="Favel A."/>
            <person name="Norest M."/>
            <person name="Lesage-Meessen L."/>
            <person name="Balint B."/>
            <person name="Merenyi Z."/>
            <person name="de Eugenio L."/>
            <person name="Morin E."/>
            <person name="Martinez A.T."/>
            <person name="Baldrian P."/>
            <person name="Stursova M."/>
            <person name="Martinez M.J."/>
            <person name="Novotny C."/>
            <person name="Magnuson J.K."/>
            <person name="Spatafora J.W."/>
            <person name="Maurice S."/>
            <person name="Pangilinan J."/>
            <person name="Andreopoulos W."/>
            <person name="LaButti K."/>
            <person name="Hundley H."/>
            <person name="Na H."/>
            <person name="Kuo A."/>
            <person name="Barry K."/>
            <person name="Lipzen A."/>
            <person name="Henrissat B."/>
            <person name="Riley R."/>
            <person name="Ahrendt S."/>
            <person name="Nagy L.G."/>
            <person name="Grigoriev I.V."/>
            <person name="Martin F."/>
            <person name="Rosso M.N."/>
        </authorList>
    </citation>
    <scope>NUCLEOTIDE SEQUENCE [LARGE SCALE GENOMIC DNA]</scope>
    <source>
        <strain evidence="2 3">CIRM-BRFM 1785</strain>
    </source>
</reference>
<dbReference type="RefSeq" id="XP_047777308.1">
    <property type="nucleotide sequence ID" value="XM_047916434.1"/>
</dbReference>
<evidence type="ECO:0000313" key="2">
    <source>
        <dbReference type="EMBL" id="KAH9834822.1"/>
    </source>
</evidence>
<gene>
    <name evidence="2" type="ORF">C8Q71DRAFT_126362</name>
</gene>
<evidence type="ECO:0000313" key="3">
    <source>
        <dbReference type="Proteomes" id="UP000814176"/>
    </source>
</evidence>
<feature type="compositionally biased region" description="Low complexity" evidence="1">
    <location>
        <begin position="8"/>
        <end position="18"/>
    </location>
</feature>
<feature type="compositionally biased region" description="Low complexity" evidence="1">
    <location>
        <begin position="272"/>
        <end position="286"/>
    </location>
</feature>
<organism evidence="2 3">
    <name type="scientific">Rhodofomes roseus</name>
    <dbReference type="NCBI Taxonomy" id="34475"/>
    <lineage>
        <taxon>Eukaryota</taxon>
        <taxon>Fungi</taxon>
        <taxon>Dikarya</taxon>
        <taxon>Basidiomycota</taxon>
        <taxon>Agaricomycotina</taxon>
        <taxon>Agaricomycetes</taxon>
        <taxon>Polyporales</taxon>
        <taxon>Rhodofomes</taxon>
    </lineage>
</organism>
<comment type="caution">
    <text evidence="2">The sequence shown here is derived from an EMBL/GenBank/DDBJ whole genome shotgun (WGS) entry which is preliminary data.</text>
</comment>